<sequence length="159" mass="17237">MYVEAIGVLAGQSELNAGDCFFFDDRGRTIFAICTKEGEGRHKAAVVFSREGGDRLPWIATGGLPHTVLRTQILQIRTDPSSLAFGNSLPLGHVIVAGGAFYIAAAFRKIDTVTINLSTGITEELPLTGVFVSFSRWSAGIVDGDRWIPVFNFPLPENH</sequence>
<protein>
    <submittedName>
        <fullName evidence="1">Uncharacterized protein</fullName>
    </submittedName>
</protein>
<organism evidence="1 2">
    <name type="scientific">Bradyrhizobium zhanjiangense</name>
    <dbReference type="NCBI Taxonomy" id="1325107"/>
    <lineage>
        <taxon>Bacteria</taxon>
        <taxon>Pseudomonadati</taxon>
        <taxon>Pseudomonadota</taxon>
        <taxon>Alphaproteobacteria</taxon>
        <taxon>Hyphomicrobiales</taxon>
        <taxon>Nitrobacteraceae</taxon>
        <taxon>Bradyrhizobium</taxon>
    </lineage>
</organism>
<name>A0ABY0DQC2_9BRAD</name>
<comment type="caution">
    <text evidence="1">The sequence shown here is derived from an EMBL/GenBank/DDBJ whole genome shotgun (WGS) entry which is preliminary data.</text>
</comment>
<proteinExistence type="predicted"/>
<dbReference type="EMBL" id="RDRA01000006">
    <property type="protein sequence ID" value="RXG96365.1"/>
    <property type="molecule type" value="Genomic_DNA"/>
</dbReference>
<keyword evidence="2" id="KW-1185">Reference proteome</keyword>
<reference evidence="1 2" key="1">
    <citation type="submission" date="2018-10" db="EMBL/GenBank/DDBJ databases">
        <title>Bradyrhizobium sp. nov., isolated from effective nodules of peanut in China.</title>
        <authorList>
            <person name="Li Y."/>
        </authorList>
    </citation>
    <scope>NUCLEOTIDE SEQUENCE [LARGE SCALE GENOMIC DNA]</scope>
    <source>
        <strain evidence="1 2">CCBAU 51781</strain>
    </source>
</reference>
<accession>A0ABY0DQC2</accession>
<dbReference type="Proteomes" id="UP000289946">
    <property type="component" value="Unassembled WGS sequence"/>
</dbReference>
<dbReference type="RefSeq" id="WP_128939469.1">
    <property type="nucleotide sequence ID" value="NZ_RDRA01000006.1"/>
</dbReference>
<evidence type="ECO:0000313" key="2">
    <source>
        <dbReference type="Proteomes" id="UP000289946"/>
    </source>
</evidence>
<gene>
    <name evidence="1" type="ORF">EAS62_12295</name>
</gene>
<evidence type="ECO:0000313" key="1">
    <source>
        <dbReference type="EMBL" id="RXG96365.1"/>
    </source>
</evidence>